<gene>
    <name evidence="3" type="ORF">BMF94_0972</name>
</gene>
<dbReference type="InterPro" id="IPR007312">
    <property type="entry name" value="Phosphoesterase"/>
</dbReference>
<evidence type="ECO:0000256" key="1">
    <source>
        <dbReference type="ARBA" id="ARBA00022801"/>
    </source>
</evidence>
<proteinExistence type="predicted"/>
<dbReference type="STRING" id="741276.A0A2S5BGJ4"/>
<dbReference type="PANTHER" id="PTHR31956:SF8">
    <property type="entry name" value="ACID PHOSPHATASE PHOA (AFU_ORTHOLOGUE AFUA_1G03570)"/>
    <property type="match status" value="1"/>
</dbReference>
<feature type="signal peptide" evidence="2">
    <location>
        <begin position="1"/>
        <end position="18"/>
    </location>
</feature>
<dbReference type="InterPro" id="IPR017850">
    <property type="entry name" value="Alkaline_phosphatase_core_sf"/>
</dbReference>
<evidence type="ECO:0000256" key="2">
    <source>
        <dbReference type="SAM" id="SignalP"/>
    </source>
</evidence>
<evidence type="ECO:0000313" key="3">
    <source>
        <dbReference type="EMBL" id="POY75889.1"/>
    </source>
</evidence>
<keyword evidence="4" id="KW-1185">Reference proteome</keyword>
<evidence type="ECO:0000313" key="4">
    <source>
        <dbReference type="Proteomes" id="UP000237144"/>
    </source>
</evidence>
<keyword evidence="2" id="KW-0732">Signal</keyword>
<organism evidence="3 4">
    <name type="scientific">Rhodotorula taiwanensis</name>
    <dbReference type="NCBI Taxonomy" id="741276"/>
    <lineage>
        <taxon>Eukaryota</taxon>
        <taxon>Fungi</taxon>
        <taxon>Dikarya</taxon>
        <taxon>Basidiomycota</taxon>
        <taxon>Pucciniomycotina</taxon>
        <taxon>Microbotryomycetes</taxon>
        <taxon>Sporidiobolales</taxon>
        <taxon>Sporidiobolaceae</taxon>
        <taxon>Rhodotorula</taxon>
    </lineage>
</organism>
<evidence type="ECO:0008006" key="5">
    <source>
        <dbReference type="Google" id="ProtNLM"/>
    </source>
</evidence>
<name>A0A2S5BGJ4_9BASI</name>
<dbReference type="OrthoDB" id="5135119at2759"/>
<reference evidence="3 4" key="1">
    <citation type="journal article" date="2018" name="Front. Microbiol.">
        <title>Prospects for Fungal Bioremediation of Acidic Radioactive Waste Sites: Characterization and Genome Sequence of Rhodotorula taiwanensis MD1149.</title>
        <authorList>
            <person name="Tkavc R."/>
            <person name="Matrosova V.Y."/>
            <person name="Grichenko O.E."/>
            <person name="Gostincar C."/>
            <person name="Volpe R.P."/>
            <person name="Klimenkova P."/>
            <person name="Gaidamakova E.K."/>
            <person name="Zhou C.E."/>
            <person name="Stewart B.J."/>
            <person name="Lyman M.G."/>
            <person name="Malfatti S.A."/>
            <person name="Rubinfeld B."/>
            <person name="Courtot M."/>
            <person name="Singh J."/>
            <person name="Dalgard C.L."/>
            <person name="Hamilton T."/>
            <person name="Frey K.G."/>
            <person name="Gunde-Cimerman N."/>
            <person name="Dugan L."/>
            <person name="Daly M.J."/>
        </authorList>
    </citation>
    <scope>NUCLEOTIDE SEQUENCE [LARGE SCALE GENOMIC DNA]</scope>
    <source>
        <strain evidence="3 4">MD1149</strain>
    </source>
</reference>
<dbReference type="PANTHER" id="PTHR31956">
    <property type="entry name" value="NON-SPECIFIC PHOSPHOLIPASE C4-RELATED"/>
    <property type="match status" value="1"/>
</dbReference>
<feature type="chain" id="PRO_5015441244" description="Acid phosphatase" evidence="2">
    <location>
        <begin position="19"/>
        <end position="474"/>
    </location>
</feature>
<dbReference type="EMBL" id="PJQD01000009">
    <property type="protein sequence ID" value="POY75889.1"/>
    <property type="molecule type" value="Genomic_DNA"/>
</dbReference>
<dbReference type="GO" id="GO:0009395">
    <property type="term" value="P:phospholipid catabolic process"/>
    <property type="evidence" value="ECO:0007669"/>
    <property type="project" value="TreeGrafter"/>
</dbReference>
<keyword evidence="1" id="KW-0378">Hydrolase</keyword>
<dbReference type="AlphaFoldDB" id="A0A2S5BGJ4"/>
<protein>
    <recommendedName>
        <fullName evidence="5">Acid phosphatase</fullName>
    </recommendedName>
</protein>
<dbReference type="Pfam" id="PF04185">
    <property type="entry name" value="Phosphoesterase"/>
    <property type="match status" value="1"/>
</dbReference>
<dbReference type="Gene3D" id="3.40.720.10">
    <property type="entry name" value="Alkaline Phosphatase, subunit A"/>
    <property type="match status" value="1"/>
</dbReference>
<sequence>MVALALLAGALAAAPAYAAIAQSFVPPAANPSSTSTNYVGKNNGTIHNSPKVTGKAFDRFIQIWLENTDFATAASSPTFQKLAQEGLLLDGYYGLTHPSEPNYAVAGLGDFFGMHGDSFSAFPKNTSSVVDLLDAKNISWASYQIRYSIYPLLAIPYALTAASTDSLSISAPPDYVRKHSPLILTDSVAGVPERALRHRNFNDFAVDLNASALPQWMFVTPNLVDDAHDSTIDFTSSWLEYWLVPLLQNQNFNDNRTLILLTFDEAETYTQPNQVFTLLLGGALPQQLVGQKDPSYYTHCSTLSTVQANWGLGSLGRCDTNKTLANVFEFVANATGYKNNGLTSNSTKLPMTNLTGVFPGYANTEMWTPVLAPNVSAVGAGGGSVFVYPGTNTSLTSWSPQNLTAMGVTNPISIDPGYDYSNGSLVTAAAAPSSSSSKTATGSIAAATGKSAATSFAVPAMGVLVAAAGVAALL</sequence>
<comment type="caution">
    <text evidence="3">The sequence shown here is derived from an EMBL/GenBank/DDBJ whole genome shotgun (WGS) entry which is preliminary data.</text>
</comment>
<dbReference type="Proteomes" id="UP000237144">
    <property type="component" value="Unassembled WGS sequence"/>
</dbReference>
<dbReference type="GO" id="GO:0016788">
    <property type="term" value="F:hydrolase activity, acting on ester bonds"/>
    <property type="evidence" value="ECO:0007669"/>
    <property type="project" value="InterPro"/>
</dbReference>
<accession>A0A2S5BGJ4</accession>